<accession>A0A2G8K2D6</accession>
<feature type="compositionally biased region" description="Basic and acidic residues" evidence="1">
    <location>
        <begin position="1025"/>
        <end position="1035"/>
    </location>
</feature>
<feature type="compositionally biased region" description="Polar residues" evidence="1">
    <location>
        <begin position="427"/>
        <end position="440"/>
    </location>
</feature>
<feature type="region of interest" description="Disordered" evidence="1">
    <location>
        <begin position="499"/>
        <end position="875"/>
    </location>
</feature>
<feature type="compositionally biased region" description="Polar residues" evidence="1">
    <location>
        <begin position="468"/>
        <end position="477"/>
    </location>
</feature>
<feature type="region of interest" description="Disordered" evidence="1">
    <location>
        <begin position="41"/>
        <end position="96"/>
    </location>
</feature>
<evidence type="ECO:0000313" key="3">
    <source>
        <dbReference type="EMBL" id="PIK42119.1"/>
    </source>
</evidence>
<evidence type="ECO:0000256" key="2">
    <source>
        <dbReference type="SAM" id="Phobius"/>
    </source>
</evidence>
<feature type="compositionally biased region" description="Basic and acidic residues" evidence="1">
    <location>
        <begin position="772"/>
        <end position="782"/>
    </location>
</feature>
<evidence type="ECO:0000313" key="4">
    <source>
        <dbReference type="Proteomes" id="UP000230750"/>
    </source>
</evidence>
<feature type="compositionally biased region" description="Basic and acidic residues" evidence="1">
    <location>
        <begin position="1159"/>
        <end position="1170"/>
    </location>
</feature>
<feature type="compositionally biased region" description="Polar residues" evidence="1">
    <location>
        <begin position="584"/>
        <end position="599"/>
    </location>
</feature>
<feature type="compositionally biased region" description="Basic and acidic residues" evidence="1">
    <location>
        <begin position="441"/>
        <end position="451"/>
    </location>
</feature>
<feature type="compositionally biased region" description="Basic and acidic residues" evidence="1">
    <location>
        <begin position="1185"/>
        <end position="1196"/>
    </location>
</feature>
<feature type="region of interest" description="Disordered" evidence="1">
    <location>
        <begin position="1085"/>
        <end position="1222"/>
    </location>
</feature>
<feature type="compositionally biased region" description="Polar residues" evidence="1">
    <location>
        <begin position="1121"/>
        <end position="1138"/>
    </location>
</feature>
<feature type="region of interest" description="Disordered" evidence="1">
    <location>
        <begin position="340"/>
        <end position="481"/>
    </location>
</feature>
<dbReference type="STRING" id="307972.A0A2G8K2D6"/>
<feature type="compositionally biased region" description="Acidic residues" evidence="1">
    <location>
        <begin position="67"/>
        <end position="77"/>
    </location>
</feature>
<dbReference type="EMBL" id="MRZV01000960">
    <property type="protein sequence ID" value="PIK42119.1"/>
    <property type="molecule type" value="Genomic_DNA"/>
</dbReference>
<feature type="compositionally biased region" description="Basic residues" evidence="1">
    <location>
        <begin position="1172"/>
        <end position="1184"/>
    </location>
</feature>
<feature type="transmembrane region" description="Helical" evidence="2">
    <location>
        <begin position="1292"/>
        <end position="1312"/>
    </location>
</feature>
<feature type="compositionally biased region" description="Polar residues" evidence="1">
    <location>
        <begin position="746"/>
        <end position="758"/>
    </location>
</feature>
<feature type="compositionally biased region" description="Polar residues" evidence="1">
    <location>
        <begin position="278"/>
        <end position="293"/>
    </location>
</feature>
<feature type="compositionally biased region" description="Basic and acidic residues" evidence="1">
    <location>
        <begin position="53"/>
        <end position="66"/>
    </location>
</feature>
<feature type="compositionally biased region" description="Basic and acidic residues" evidence="1">
    <location>
        <begin position="1092"/>
        <end position="1101"/>
    </location>
</feature>
<evidence type="ECO:0000256" key="1">
    <source>
        <dbReference type="SAM" id="MobiDB-lite"/>
    </source>
</evidence>
<feature type="compositionally biased region" description="Low complexity" evidence="1">
    <location>
        <begin position="532"/>
        <end position="545"/>
    </location>
</feature>
<organism evidence="3 4">
    <name type="scientific">Stichopus japonicus</name>
    <name type="common">Sea cucumber</name>
    <dbReference type="NCBI Taxonomy" id="307972"/>
    <lineage>
        <taxon>Eukaryota</taxon>
        <taxon>Metazoa</taxon>
        <taxon>Echinodermata</taxon>
        <taxon>Eleutherozoa</taxon>
        <taxon>Echinozoa</taxon>
        <taxon>Holothuroidea</taxon>
        <taxon>Aspidochirotacea</taxon>
        <taxon>Aspidochirotida</taxon>
        <taxon>Stichopodidae</taxon>
        <taxon>Apostichopus</taxon>
    </lineage>
</organism>
<feature type="compositionally biased region" description="Basic residues" evidence="1">
    <location>
        <begin position="783"/>
        <end position="792"/>
    </location>
</feature>
<feature type="region of interest" description="Disordered" evidence="1">
    <location>
        <begin position="908"/>
        <end position="1073"/>
    </location>
</feature>
<feature type="region of interest" description="Disordered" evidence="1">
    <location>
        <begin position="275"/>
        <end position="294"/>
    </location>
</feature>
<keyword evidence="2" id="KW-0472">Membrane</keyword>
<feature type="compositionally biased region" description="Polar residues" evidence="1">
    <location>
        <begin position="228"/>
        <end position="240"/>
    </location>
</feature>
<keyword evidence="4" id="KW-1185">Reference proteome</keyword>
<feature type="compositionally biased region" description="Basic and acidic residues" evidence="1">
    <location>
        <begin position="810"/>
        <end position="826"/>
    </location>
</feature>
<proteinExistence type="predicted"/>
<feature type="region of interest" description="Disordered" evidence="1">
    <location>
        <begin position="127"/>
        <end position="240"/>
    </location>
</feature>
<sequence length="1394" mass="153500">MEPDSVNLDEVIDEPNPCLIVMNSQVEDPDNEDTRVRRLQQLAALKDSSSSNDQEKEQGKEEHREKEDDDSSDEDEILFVPPSQSDELLEENAPSRANETLLQSFISTPSETVGILHLSGESSRILVQETSDDTLSTQQTSDEAHPIISNSPSDNTLADSSKEETKKDEDEEFQVPEWQKAINASEVEQRVSSSSKEVSSASNSSATSESVNSQSSNSAPSLQLLQNWQDPNQVDSSQSLIQQRDFAAQASASASPQLIIDSQQLTDSVQIIAEVESGKSSHSTAESGVTSGASRHVAQDIHGMENVTSSQDFRLHLTQSQTETEAEGVGVYMDAALKKESSAGTHRYTLDQVSQTRSYSDDERPHRHPKKHSDPRDISSSGLTSSSEKEKVEKLASKEKSSTVESTKPPKSLDADEGTVQKEIASKTKSTPQPTIQQLDKSQRSNQEAERSITPSSIAEVNSKDSLSESNTSQPSGLSFHLNMIKDNSRISPFEAQGGLLNSKQFRHSTPIVSEVEEEEQQGKNSEKEQSKSSSSKSLLTISEQDSIPAEMEKEMSFHLNVPSKEEIQAIRESPTRKKVTVFSGIQQASLSKARQVSLQDEKEESTQDEDPFASEAHPEDSAQSHRRVNETVYKRPEEHENEPPDPLNLNRERENNSSTDTLPVELTAETEQYGGMDDTSRNTETVDHSLAMETEDVAELRKPSVGKKKGRKRKQRGRGSGSGDARSPSRSSKRKFTEVRDPYQFTDSQSNRVQSPLKQRGDDLMVVASKTKTEPDRLEKRKSPRSSRRRGASSAERERTRGGNGVKEGGNKEEQKGDPSSEKENQGGVEQSGSKVTRSESRRTLSFVRQSSSSSSSGHQQHVSRMTLQDDTDMEIKYEVVTTHLKMKKVYIRGVLAHTYTRELSRVVEPAESSESDEWPASPTSSFSGYLGDVSSMGSRSSSNTGSLQKSASIGSKSSSSTTSLGKDSSPAKTPSPQVPPLQTGRSLNRTGSSSSSGKSSHGVVHFSPELEAPLAKTSSVGGKDSEFKQPEKSVRKKSVSPKEGNQSEINLCRVTQGESQVDGEMGGLGKDLTKRTKVASVVNVTEETEVQVHEEESLPRKGRRDKGKGSSKDKERSRQGLTLQDTSPSATDSSRLTELPDPVGDKTVVDSAQVAEEESKRRQSESKASKQTRGRRRRGRRSTRGDGDQQEMSKQDVSVTESAPGMSSPREAPLEEKEAQKETVAGEAAFEILNSPPINTGRTKLNIDILVEETLKLALRFFVNGLRLHFIIQVLSRVGQETTNSLMVNFWFPIIIIIICYLFLFLKLFICNNILEKLFFIDRYLVLYDDMSRREVARANIVCKEWLSKGQPVFVTTDKDFVDSGGEDSGTLKKEQATNLMNSSTSSSSDVT</sequence>
<reference evidence="3 4" key="1">
    <citation type="journal article" date="2017" name="PLoS Biol.">
        <title>The sea cucumber genome provides insights into morphological evolution and visceral regeneration.</title>
        <authorList>
            <person name="Zhang X."/>
            <person name="Sun L."/>
            <person name="Yuan J."/>
            <person name="Sun Y."/>
            <person name="Gao Y."/>
            <person name="Zhang L."/>
            <person name="Li S."/>
            <person name="Dai H."/>
            <person name="Hamel J.F."/>
            <person name="Liu C."/>
            <person name="Yu Y."/>
            <person name="Liu S."/>
            <person name="Lin W."/>
            <person name="Guo K."/>
            <person name="Jin S."/>
            <person name="Xu P."/>
            <person name="Storey K.B."/>
            <person name="Huan P."/>
            <person name="Zhang T."/>
            <person name="Zhou Y."/>
            <person name="Zhang J."/>
            <person name="Lin C."/>
            <person name="Li X."/>
            <person name="Xing L."/>
            <person name="Huo D."/>
            <person name="Sun M."/>
            <person name="Wang L."/>
            <person name="Mercier A."/>
            <person name="Li F."/>
            <person name="Yang H."/>
            <person name="Xiang J."/>
        </authorList>
    </citation>
    <scope>NUCLEOTIDE SEQUENCE [LARGE SCALE GENOMIC DNA]</scope>
    <source>
        <strain evidence="3">Shaxun</strain>
        <tissue evidence="3">Muscle</tissue>
    </source>
</reference>
<feature type="compositionally biased region" description="Acidic residues" evidence="1">
    <location>
        <begin position="602"/>
        <end position="613"/>
    </location>
</feature>
<name>A0A2G8K2D6_STIJA</name>
<keyword evidence="2" id="KW-0812">Transmembrane</keyword>
<gene>
    <name evidence="3" type="ORF">BSL78_21028</name>
</gene>
<feature type="compositionally biased region" description="Basic and acidic residues" evidence="1">
    <location>
        <begin position="617"/>
        <end position="643"/>
    </location>
</feature>
<keyword evidence="2" id="KW-1133">Transmembrane helix</keyword>
<feature type="compositionally biased region" description="Basic and acidic residues" evidence="1">
    <location>
        <begin position="564"/>
        <end position="576"/>
    </location>
</feature>
<feature type="compositionally biased region" description="Basic and acidic residues" evidence="1">
    <location>
        <begin position="387"/>
        <end position="402"/>
    </location>
</feature>
<feature type="compositionally biased region" description="Low complexity" evidence="1">
    <location>
        <begin position="184"/>
        <end position="227"/>
    </location>
</feature>
<feature type="compositionally biased region" description="Low complexity" evidence="1">
    <location>
        <begin position="993"/>
        <end position="1009"/>
    </location>
</feature>
<feature type="compositionally biased region" description="Polar residues" evidence="1">
    <location>
        <begin position="148"/>
        <end position="158"/>
    </location>
</feature>
<feature type="compositionally biased region" description="Basic and acidic residues" evidence="1">
    <location>
        <begin position="1109"/>
        <end position="1120"/>
    </location>
</feature>
<dbReference type="Proteomes" id="UP000230750">
    <property type="component" value="Unassembled WGS sequence"/>
</dbReference>
<feature type="compositionally biased region" description="Polar residues" evidence="1">
    <location>
        <begin position="859"/>
        <end position="870"/>
    </location>
</feature>
<feature type="compositionally biased region" description="Basic and acidic residues" evidence="1">
    <location>
        <begin position="521"/>
        <end position="531"/>
    </location>
</feature>
<comment type="caution">
    <text evidence="3">The sequence shown here is derived from an EMBL/GenBank/DDBJ whole genome shotgun (WGS) entry which is preliminary data.</text>
</comment>
<feature type="compositionally biased region" description="Low complexity" evidence="1">
    <location>
        <begin position="933"/>
        <end position="970"/>
    </location>
</feature>
<protein>
    <submittedName>
        <fullName evidence="3">Uncharacterized protein</fullName>
    </submittedName>
</protein>
<feature type="compositionally biased region" description="Basic residues" evidence="1">
    <location>
        <begin position="705"/>
        <end position="718"/>
    </location>
</feature>
<feature type="compositionally biased region" description="Basic and acidic residues" evidence="1">
    <location>
        <begin position="679"/>
        <end position="688"/>
    </location>
</feature>